<keyword evidence="3" id="KW-1185">Reference proteome</keyword>
<reference evidence="2" key="1">
    <citation type="submission" date="2017-08" db="EMBL/GenBank/DDBJ databases">
        <title>Haloferax marisrubri sp. nov., isolated from the Discovery deep brine-seawater interface in the Red Sea.</title>
        <authorList>
            <person name="Zhang G."/>
            <person name="Stingl U."/>
        </authorList>
    </citation>
    <scope>NUCLEOTIDE SEQUENCE [LARGE SCALE GENOMIC DNA]</scope>
    <source>
        <strain evidence="2">SB3</strain>
    </source>
</reference>
<name>A0A2P4NR10_9EURY</name>
<keyword evidence="1" id="KW-0472">Membrane</keyword>
<dbReference type="AlphaFoldDB" id="A0A2P4NR10"/>
<feature type="transmembrane region" description="Helical" evidence="1">
    <location>
        <begin position="255"/>
        <end position="276"/>
    </location>
</feature>
<comment type="caution">
    <text evidence="2">The sequence shown here is derived from an EMBL/GenBank/DDBJ whole genome shotgun (WGS) entry which is preliminary data.</text>
</comment>
<feature type="transmembrane region" description="Helical" evidence="1">
    <location>
        <begin position="131"/>
        <end position="152"/>
    </location>
</feature>
<gene>
    <name evidence="2" type="ORF">AUR65_008890</name>
</gene>
<feature type="transmembrane region" description="Helical" evidence="1">
    <location>
        <begin position="229"/>
        <end position="246"/>
    </location>
</feature>
<organism evidence="2 3">
    <name type="scientific">Haloferax marisrubri</name>
    <dbReference type="NCBI Taxonomy" id="1544719"/>
    <lineage>
        <taxon>Archaea</taxon>
        <taxon>Methanobacteriati</taxon>
        <taxon>Methanobacteriota</taxon>
        <taxon>Stenosarchaea group</taxon>
        <taxon>Halobacteria</taxon>
        <taxon>Halobacteriales</taxon>
        <taxon>Haloferacaceae</taxon>
        <taxon>Haloferax</taxon>
    </lineage>
</organism>
<feature type="transmembrane region" description="Helical" evidence="1">
    <location>
        <begin position="26"/>
        <end position="43"/>
    </location>
</feature>
<protein>
    <recommendedName>
        <fullName evidence="4">Glycosyltransferase RgtA/B/C/D-like domain-containing protein</fullName>
    </recommendedName>
</protein>
<sequence length="442" mass="49451">MGVADRVIQRVSTDYVVRPPTAVTDLVFFATVTALLTFPLLAVPDRIHLTAPATYSFFHDGAWTIQHPAKGGEYIDHLGAMAAIEGGIDRLLAGNGQIIILSDYTIPPTYIIAGMVTTLVFPISTILFHNLYFVVSMFLAGVFTYLFVRAVLDDREVALLAGVLYMSSFYLFNAYVMGHTNQWQVQWIPLILFSVERMRVHAATDFVGKSVVLLSLAFVIQVLSSMQYAVYLSFVLPLYVLLRLLYGETGFRSALFWKGFGASTLLAAIVTSPYLYARFRLIQAGTTSQTTLQADNYVWYQVQNVIGEFFAADAPLQFTFRLLLIVGGVVTLYTVSRRRFRQLAPFAFLFGICVLIAWGPFSPWAPYSLFHTYWPLVGYFRVPYRILPFALLGSSTLAASVLLHLSESETDWMSLRGAVLIVITAIQIALVHSTLMFYEYLG</sequence>
<dbReference type="RefSeq" id="WP_058566499.1">
    <property type="nucleotide sequence ID" value="NZ_LOPW02000010.1"/>
</dbReference>
<evidence type="ECO:0000313" key="3">
    <source>
        <dbReference type="Proteomes" id="UP000053621"/>
    </source>
</evidence>
<feature type="transmembrane region" description="Helical" evidence="1">
    <location>
        <begin position="318"/>
        <end position="336"/>
    </location>
</feature>
<keyword evidence="1" id="KW-1133">Transmembrane helix</keyword>
<proteinExistence type="predicted"/>
<feature type="transmembrane region" description="Helical" evidence="1">
    <location>
        <begin position="343"/>
        <end position="366"/>
    </location>
</feature>
<feature type="transmembrane region" description="Helical" evidence="1">
    <location>
        <begin position="386"/>
        <end position="405"/>
    </location>
</feature>
<feature type="transmembrane region" description="Helical" evidence="1">
    <location>
        <begin position="158"/>
        <end position="176"/>
    </location>
</feature>
<evidence type="ECO:0000256" key="1">
    <source>
        <dbReference type="SAM" id="Phobius"/>
    </source>
</evidence>
<dbReference type="EMBL" id="LOPW02000010">
    <property type="protein sequence ID" value="POG55518.1"/>
    <property type="molecule type" value="Genomic_DNA"/>
</dbReference>
<feature type="transmembrane region" description="Helical" evidence="1">
    <location>
        <begin position="206"/>
        <end position="223"/>
    </location>
</feature>
<evidence type="ECO:0008006" key="4">
    <source>
        <dbReference type="Google" id="ProtNLM"/>
    </source>
</evidence>
<feature type="transmembrane region" description="Helical" evidence="1">
    <location>
        <begin position="417"/>
        <end position="438"/>
    </location>
</feature>
<keyword evidence="1" id="KW-0812">Transmembrane</keyword>
<dbReference type="OrthoDB" id="350435at2157"/>
<accession>A0A2P4NR10</accession>
<dbReference type="Proteomes" id="UP000053621">
    <property type="component" value="Unassembled WGS sequence"/>
</dbReference>
<evidence type="ECO:0000313" key="2">
    <source>
        <dbReference type="EMBL" id="POG55518.1"/>
    </source>
</evidence>